<dbReference type="PANTHER" id="PTHR23502:SF48">
    <property type="entry name" value="MULTIDRUG TRANSPORTER, PUTATIVE (AFU_ORTHOLOGUE AFUA_5G02700)-RELATED"/>
    <property type="match status" value="1"/>
</dbReference>
<feature type="transmembrane region" description="Helical" evidence="6">
    <location>
        <begin position="217"/>
        <end position="241"/>
    </location>
</feature>
<dbReference type="Proteomes" id="UP000620104">
    <property type="component" value="Unassembled WGS sequence"/>
</dbReference>
<evidence type="ECO:0000256" key="1">
    <source>
        <dbReference type="ARBA" id="ARBA00004141"/>
    </source>
</evidence>
<evidence type="ECO:0000256" key="6">
    <source>
        <dbReference type="SAM" id="Phobius"/>
    </source>
</evidence>
<sequence>MPEPIEAEFANPPIFTPAQEEHIQHAPIGDLHDDIHAGAAHSPTTTAVPSVHGPSTFGEAGLEAAEKLIIVEFTPGSGEDPKSWSRGKKWFVTLGMSALCLAVALGSAMPTGNLPAQAEDLHVSNEAIFISITVFVVGFGVGPLLFAPLSEMLGRKPVYIISMFFYFIFTLPSALAQNIGTMLVCRLIAGTASSAPMTNVGGTIADIWDASERGVPMAVFSLTIFMGPCLGPLLGGWIWVGTHSWRWIYWVLFIFLGLIVIFTLFAPETYAPILLERKAARLRKEHNSNAYRAAHELNRVPLSTTLKISLCRPIILMVKEKIILCMSIYLSFIYSLLYLLFFAFPIAFEEVRGWNPGTTGTAFVSVMIGIAIAFAALQFQEVLYARATAKGPRAEARLYPMMAGAIILPIALFIFAFTGGYEWVHWIAPCVGGALFGLAMLLVYVSANSYIVDSYVTYAASALASKTLMRSLVASSVPLWVTQMFHNMGFQYAGLLLALIACVIAPIPFLFYFKGEAVRRNSKRATA</sequence>
<evidence type="ECO:0000259" key="7">
    <source>
        <dbReference type="PROSITE" id="PS50850"/>
    </source>
</evidence>
<feature type="transmembrane region" description="Helical" evidence="6">
    <location>
        <begin position="398"/>
        <end position="417"/>
    </location>
</feature>
<evidence type="ECO:0000256" key="4">
    <source>
        <dbReference type="ARBA" id="ARBA00023136"/>
    </source>
</evidence>
<comment type="subcellular location">
    <subcellularLocation>
        <location evidence="1">Membrane</location>
        <topology evidence="1">Multi-pass membrane protein</topology>
    </subcellularLocation>
</comment>
<feature type="region of interest" description="Disordered" evidence="5">
    <location>
        <begin position="33"/>
        <end position="56"/>
    </location>
</feature>
<dbReference type="CDD" id="cd17323">
    <property type="entry name" value="MFS_Tpo1_MDR_like"/>
    <property type="match status" value="1"/>
</dbReference>
<evidence type="ECO:0000256" key="3">
    <source>
        <dbReference type="ARBA" id="ARBA00022989"/>
    </source>
</evidence>
<keyword evidence="4 6" id="KW-0472">Membrane</keyword>
<dbReference type="Pfam" id="PF07690">
    <property type="entry name" value="MFS_1"/>
    <property type="match status" value="1"/>
</dbReference>
<dbReference type="SUPFAM" id="SSF103473">
    <property type="entry name" value="MFS general substrate transporter"/>
    <property type="match status" value="1"/>
</dbReference>
<organism evidence="8 9">
    <name type="scientific">Naganishia liquefaciens</name>
    <dbReference type="NCBI Taxonomy" id="104408"/>
    <lineage>
        <taxon>Eukaryota</taxon>
        <taxon>Fungi</taxon>
        <taxon>Dikarya</taxon>
        <taxon>Basidiomycota</taxon>
        <taxon>Agaricomycotina</taxon>
        <taxon>Tremellomycetes</taxon>
        <taxon>Filobasidiales</taxon>
        <taxon>Filobasidiaceae</taxon>
        <taxon>Naganishia</taxon>
    </lineage>
</organism>
<dbReference type="PROSITE" id="PS50850">
    <property type="entry name" value="MFS"/>
    <property type="match status" value="1"/>
</dbReference>
<dbReference type="InterPro" id="IPR011701">
    <property type="entry name" value="MFS"/>
</dbReference>
<dbReference type="Gene3D" id="1.20.1250.20">
    <property type="entry name" value="MFS general substrate transporter like domains"/>
    <property type="match status" value="1"/>
</dbReference>
<dbReference type="InterPro" id="IPR036259">
    <property type="entry name" value="MFS_trans_sf"/>
</dbReference>
<feature type="transmembrane region" description="Helical" evidence="6">
    <location>
        <begin position="247"/>
        <end position="275"/>
    </location>
</feature>
<evidence type="ECO:0000313" key="8">
    <source>
        <dbReference type="EMBL" id="GHJ86015.1"/>
    </source>
</evidence>
<dbReference type="AlphaFoldDB" id="A0A8H3TRS6"/>
<feature type="transmembrane region" description="Helical" evidence="6">
    <location>
        <begin position="158"/>
        <end position="175"/>
    </location>
</feature>
<proteinExistence type="predicted"/>
<protein>
    <recommendedName>
        <fullName evidence="7">Major facilitator superfamily (MFS) profile domain-containing protein</fullName>
    </recommendedName>
</protein>
<keyword evidence="9" id="KW-1185">Reference proteome</keyword>
<dbReference type="FunFam" id="1.20.1250.20:FF:000011">
    <property type="entry name" value="MFS multidrug transporter, putative"/>
    <property type="match status" value="1"/>
</dbReference>
<evidence type="ECO:0000313" key="9">
    <source>
        <dbReference type="Proteomes" id="UP000620104"/>
    </source>
</evidence>
<feature type="transmembrane region" description="Helical" evidence="6">
    <location>
        <begin position="423"/>
        <end position="447"/>
    </location>
</feature>
<dbReference type="GO" id="GO:0022857">
    <property type="term" value="F:transmembrane transporter activity"/>
    <property type="evidence" value="ECO:0007669"/>
    <property type="project" value="InterPro"/>
</dbReference>
<evidence type="ECO:0000256" key="2">
    <source>
        <dbReference type="ARBA" id="ARBA00022692"/>
    </source>
</evidence>
<dbReference type="PANTHER" id="PTHR23502">
    <property type="entry name" value="MAJOR FACILITATOR SUPERFAMILY"/>
    <property type="match status" value="1"/>
</dbReference>
<keyword evidence="3 6" id="KW-1133">Transmembrane helix</keyword>
<name>A0A8H3TRS6_9TREE</name>
<dbReference type="InterPro" id="IPR020846">
    <property type="entry name" value="MFS_dom"/>
</dbReference>
<feature type="transmembrane region" description="Helical" evidence="6">
    <location>
        <begin position="128"/>
        <end position="146"/>
    </location>
</feature>
<feature type="domain" description="Major facilitator superfamily (MFS) profile" evidence="7">
    <location>
        <begin position="90"/>
        <end position="518"/>
    </location>
</feature>
<evidence type="ECO:0000256" key="5">
    <source>
        <dbReference type="SAM" id="MobiDB-lite"/>
    </source>
</evidence>
<gene>
    <name evidence="8" type="ORF">NliqN6_2417</name>
</gene>
<dbReference type="OrthoDB" id="6770063at2759"/>
<feature type="transmembrane region" description="Helical" evidence="6">
    <location>
        <begin position="90"/>
        <end position="108"/>
    </location>
</feature>
<feature type="transmembrane region" description="Helical" evidence="6">
    <location>
        <begin position="360"/>
        <end position="377"/>
    </location>
</feature>
<dbReference type="EMBL" id="BLZA01000017">
    <property type="protein sequence ID" value="GHJ86015.1"/>
    <property type="molecule type" value="Genomic_DNA"/>
</dbReference>
<keyword evidence="2 6" id="KW-0812">Transmembrane</keyword>
<feature type="transmembrane region" description="Helical" evidence="6">
    <location>
        <begin position="492"/>
        <end position="513"/>
    </location>
</feature>
<reference evidence="8" key="1">
    <citation type="submission" date="2020-07" db="EMBL/GenBank/DDBJ databases">
        <title>Draft Genome Sequence of a Deep-Sea Yeast, Naganishia (Cryptococcus) liquefaciens strain N6.</title>
        <authorList>
            <person name="Han Y.W."/>
            <person name="Kajitani R."/>
            <person name="Morimoto H."/>
            <person name="Parhat M."/>
            <person name="Tsubouchi H."/>
            <person name="Bakenova O."/>
            <person name="Ogata M."/>
            <person name="Argunhan B."/>
            <person name="Aoki R."/>
            <person name="Kajiwara S."/>
            <person name="Itoh T."/>
            <person name="Iwasaki H."/>
        </authorList>
    </citation>
    <scope>NUCLEOTIDE SEQUENCE</scope>
    <source>
        <strain evidence="8">N6</strain>
    </source>
</reference>
<comment type="caution">
    <text evidence="8">The sequence shown here is derived from an EMBL/GenBank/DDBJ whole genome shotgun (WGS) entry which is preliminary data.</text>
</comment>
<dbReference type="GO" id="GO:0005886">
    <property type="term" value="C:plasma membrane"/>
    <property type="evidence" value="ECO:0007669"/>
    <property type="project" value="TreeGrafter"/>
</dbReference>
<feature type="transmembrane region" description="Helical" evidence="6">
    <location>
        <begin position="322"/>
        <end position="348"/>
    </location>
</feature>
<accession>A0A8H3TRS6</accession>